<organism evidence="10 11">
    <name type="scientific">Baekduia soli</name>
    <dbReference type="NCBI Taxonomy" id="496014"/>
    <lineage>
        <taxon>Bacteria</taxon>
        <taxon>Bacillati</taxon>
        <taxon>Actinomycetota</taxon>
        <taxon>Thermoleophilia</taxon>
        <taxon>Solirubrobacterales</taxon>
        <taxon>Baekduiaceae</taxon>
        <taxon>Baekduia</taxon>
    </lineage>
</organism>
<evidence type="ECO:0000256" key="6">
    <source>
        <dbReference type="ARBA" id="ARBA00023136"/>
    </source>
</evidence>
<dbReference type="GO" id="GO:0008137">
    <property type="term" value="F:NADH dehydrogenase (ubiquinone) activity"/>
    <property type="evidence" value="ECO:0007669"/>
    <property type="project" value="InterPro"/>
</dbReference>
<dbReference type="PANTHER" id="PTHR42682:SF5">
    <property type="entry name" value="HYDROGENASE-4 COMPONENT F"/>
    <property type="match status" value="1"/>
</dbReference>
<dbReference type="GO" id="GO:0005886">
    <property type="term" value="C:plasma membrane"/>
    <property type="evidence" value="ECO:0007669"/>
    <property type="project" value="UniProtKB-SubCell"/>
</dbReference>
<feature type="transmembrane region" description="Helical" evidence="8">
    <location>
        <begin position="399"/>
        <end position="432"/>
    </location>
</feature>
<keyword evidence="2" id="KW-1003">Cell membrane</keyword>
<dbReference type="InterPro" id="IPR001750">
    <property type="entry name" value="ND/Mrp_TM"/>
</dbReference>
<feature type="domain" description="NADH:quinone oxidoreductase/Mrp antiporter transmembrane" evidence="9">
    <location>
        <begin position="126"/>
        <end position="417"/>
    </location>
</feature>
<feature type="transmembrane region" description="Helical" evidence="8">
    <location>
        <begin position="35"/>
        <end position="56"/>
    </location>
</feature>
<sequence length="488" mass="48537">MTEALVIAMLAVPVLAAAVLALPGARGVADRVNRAAAIVVAGLALAVAAPQVAAGGPTAGSWWVVDPAGAVFLAVIAVIGLLSALASPAHLAGGGRGFVAVRHAGGFYYAAFHLFWAALLAVAVVDNLAVAWLLIEATTAASALLVASSGRPSALEAGWKYLVLTTLGLGVALLGIIVLYAGLGRGHGALGTLDWPAIHDLAAGLDPGAGLLALVLILGGLATKIGWAPVHSWLPDAHSEAPPPVSAMLSAALLPTVMLVAWRVQLALQPATDGTSSALLLGFGLASLAVAVPFLWSALPLKRLLAYSSLEHMGVLALGMGFVSPLATAGVVVHVAGHALAKALGFYAAAPLLRADPGLSGRPARALASASPQGAVAVAVALLSLSGLPPSPLFFSELLILLGGLAAGQTAVVVAAALLLALGFLGLVHALIEGIVSERPAVSRHGRRPERGLVAVTAVVVVLLVALSGAAYLLPGSDVVGRLMGGVA</sequence>
<dbReference type="PRINTS" id="PR01437">
    <property type="entry name" value="NUOXDRDTASE4"/>
</dbReference>
<dbReference type="Pfam" id="PF00361">
    <property type="entry name" value="Proton_antipo_M"/>
    <property type="match status" value="1"/>
</dbReference>
<evidence type="ECO:0000259" key="9">
    <source>
        <dbReference type="Pfam" id="PF00361"/>
    </source>
</evidence>
<proteinExistence type="predicted"/>
<feature type="transmembrane region" description="Helical" evidence="8">
    <location>
        <begin position="313"/>
        <end position="333"/>
    </location>
</feature>
<dbReference type="AlphaFoldDB" id="A0A5B8U689"/>
<dbReference type="RefSeq" id="WP_146919998.1">
    <property type="nucleotide sequence ID" value="NZ_CP042430.1"/>
</dbReference>
<feature type="transmembrane region" description="Helical" evidence="8">
    <location>
        <begin position="107"/>
        <end position="125"/>
    </location>
</feature>
<evidence type="ECO:0000256" key="3">
    <source>
        <dbReference type="ARBA" id="ARBA00022692"/>
    </source>
</evidence>
<feature type="transmembrane region" description="Helical" evidence="8">
    <location>
        <begin position="244"/>
        <end position="264"/>
    </location>
</feature>
<dbReference type="GO" id="GO:0016491">
    <property type="term" value="F:oxidoreductase activity"/>
    <property type="evidence" value="ECO:0007669"/>
    <property type="project" value="UniProtKB-KW"/>
</dbReference>
<feature type="transmembrane region" description="Helical" evidence="8">
    <location>
        <begin position="276"/>
        <end position="301"/>
    </location>
</feature>
<evidence type="ECO:0000256" key="5">
    <source>
        <dbReference type="ARBA" id="ARBA00023002"/>
    </source>
</evidence>
<dbReference type="Proteomes" id="UP000321805">
    <property type="component" value="Chromosome"/>
</dbReference>
<dbReference type="GO" id="GO:0042773">
    <property type="term" value="P:ATP synthesis coupled electron transport"/>
    <property type="evidence" value="ECO:0007669"/>
    <property type="project" value="InterPro"/>
</dbReference>
<evidence type="ECO:0000256" key="4">
    <source>
        <dbReference type="ARBA" id="ARBA00022989"/>
    </source>
</evidence>
<evidence type="ECO:0000256" key="1">
    <source>
        <dbReference type="ARBA" id="ARBA00004651"/>
    </source>
</evidence>
<feature type="transmembrane region" description="Helical" evidence="8">
    <location>
        <begin position="201"/>
        <end position="223"/>
    </location>
</feature>
<evidence type="ECO:0000256" key="2">
    <source>
        <dbReference type="ARBA" id="ARBA00022475"/>
    </source>
</evidence>
<dbReference type="InterPro" id="IPR052175">
    <property type="entry name" value="ComplexI-like_HydComp"/>
</dbReference>
<gene>
    <name evidence="10" type="ORF">FSW04_13315</name>
</gene>
<reference evidence="10 11" key="1">
    <citation type="journal article" date="2018" name="J. Microbiol.">
        <title>Baekduia soli gen. nov., sp. nov., a novel bacterium isolated from the soil of Baekdu Mountain and proposal of a novel family name, Baekduiaceae fam. nov.</title>
        <authorList>
            <person name="An D.S."/>
            <person name="Siddiqi M.Z."/>
            <person name="Kim K.H."/>
            <person name="Yu H.S."/>
            <person name="Im W.T."/>
        </authorList>
    </citation>
    <scope>NUCLEOTIDE SEQUENCE [LARGE SCALE GENOMIC DNA]</scope>
    <source>
        <strain evidence="10 11">BR7-21</strain>
    </source>
</reference>
<evidence type="ECO:0000256" key="8">
    <source>
        <dbReference type="SAM" id="Phobius"/>
    </source>
</evidence>
<keyword evidence="3 7" id="KW-0812">Transmembrane</keyword>
<keyword evidence="11" id="KW-1185">Reference proteome</keyword>
<keyword evidence="6 8" id="KW-0472">Membrane</keyword>
<dbReference type="InterPro" id="IPR003918">
    <property type="entry name" value="NADH_UbQ_OxRdtase"/>
</dbReference>
<feature type="transmembrane region" description="Helical" evidence="8">
    <location>
        <begin position="161"/>
        <end position="181"/>
    </location>
</feature>
<dbReference type="PANTHER" id="PTHR42682">
    <property type="entry name" value="HYDROGENASE-4 COMPONENT F"/>
    <property type="match status" value="1"/>
</dbReference>
<dbReference type="KEGG" id="bsol:FSW04_13315"/>
<keyword evidence="4 8" id="KW-1133">Transmembrane helix</keyword>
<dbReference type="EMBL" id="CP042430">
    <property type="protein sequence ID" value="QEC48451.1"/>
    <property type="molecule type" value="Genomic_DNA"/>
</dbReference>
<feature type="transmembrane region" description="Helical" evidence="8">
    <location>
        <begin position="6"/>
        <end position="23"/>
    </location>
</feature>
<accession>A0A5B8U689</accession>
<keyword evidence="5" id="KW-0560">Oxidoreductase</keyword>
<evidence type="ECO:0000313" key="10">
    <source>
        <dbReference type="EMBL" id="QEC48451.1"/>
    </source>
</evidence>
<evidence type="ECO:0000313" key="11">
    <source>
        <dbReference type="Proteomes" id="UP000321805"/>
    </source>
</evidence>
<protein>
    <recommendedName>
        <fullName evidence="9">NADH:quinone oxidoreductase/Mrp antiporter transmembrane domain-containing protein</fullName>
    </recommendedName>
</protein>
<feature type="transmembrane region" description="Helical" evidence="8">
    <location>
        <begin position="453"/>
        <end position="474"/>
    </location>
</feature>
<dbReference type="OrthoDB" id="9768329at2"/>
<name>A0A5B8U689_9ACTN</name>
<feature type="transmembrane region" description="Helical" evidence="8">
    <location>
        <begin position="367"/>
        <end position="387"/>
    </location>
</feature>
<evidence type="ECO:0000256" key="7">
    <source>
        <dbReference type="RuleBase" id="RU000320"/>
    </source>
</evidence>
<feature type="transmembrane region" description="Helical" evidence="8">
    <location>
        <begin position="68"/>
        <end position="86"/>
    </location>
</feature>
<comment type="subcellular location">
    <subcellularLocation>
        <location evidence="1">Cell membrane</location>
        <topology evidence="1">Multi-pass membrane protein</topology>
    </subcellularLocation>
    <subcellularLocation>
        <location evidence="7">Membrane</location>
        <topology evidence="7">Multi-pass membrane protein</topology>
    </subcellularLocation>
</comment>